<reference evidence="1 2" key="1">
    <citation type="submission" date="2019-03" db="EMBL/GenBank/DDBJ databases">
        <title>Deep-cultivation of Planctomycetes and their phenomic and genomic characterization uncovers novel biology.</title>
        <authorList>
            <person name="Wiegand S."/>
            <person name="Jogler M."/>
            <person name="Boedeker C."/>
            <person name="Pinto D."/>
            <person name="Vollmers J."/>
            <person name="Rivas-Marin E."/>
            <person name="Kohn T."/>
            <person name="Peeters S.H."/>
            <person name="Heuer A."/>
            <person name="Rast P."/>
            <person name="Oberbeckmann S."/>
            <person name="Bunk B."/>
            <person name="Jeske O."/>
            <person name="Meyerdierks A."/>
            <person name="Storesund J.E."/>
            <person name="Kallscheuer N."/>
            <person name="Luecker S."/>
            <person name="Lage O.M."/>
            <person name="Pohl T."/>
            <person name="Merkel B.J."/>
            <person name="Hornburger P."/>
            <person name="Mueller R.-W."/>
            <person name="Bruemmer F."/>
            <person name="Labrenz M."/>
            <person name="Spormann A.M."/>
            <person name="Op den Camp H."/>
            <person name="Overmann J."/>
            <person name="Amann R."/>
            <person name="Jetten M.S.M."/>
            <person name="Mascher T."/>
            <person name="Medema M.H."/>
            <person name="Devos D.P."/>
            <person name="Kaster A.-K."/>
            <person name="Ovreas L."/>
            <person name="Rohde M."/>
            <person name="Galperin M.Y."/>
            <person name="Jogler C."/>
        </authorList>
    </citation>
    <scope>NUCLEOTIDE SEQUENCE [LARGE SCALE GENOMIC DNA]</scope>
    <source>
        <strain evidence="1 2">Enr10</strain>
    </source>
</reference>
<dbReference type="PROSITE" id="PS51257">
    <property type="entry name" value="PROKAR_LIPOPROTEIN"/>
    <property type="match status" value="1"/>
</dbReference>
<dbReference type="Proteomes" id="UP000315647">
    <property type="component" value="Chromosome"/>
</dbReference>
<name>A0A517QFP4_9PLAN</name>
<evidence type="ECO:0000313" key="2">
    <source>
        <dbReference type="Proteomes" id="UP000315647"/>
    </source>
</evidence>
<organism evidence="1 2">
    <name type="scientific">Gimesia panareensis</name>
    <dbReference type="NCBI Taxonomy" id="2527978"/>
    <lineage>
        <taxon>Bacteria</taxon>
        <taxon>Pseudomonadati</taxon>
        <taxon>Planctomycetota</taxon>
        <taxon>Planctomycetia</taxon>
        <taxon>Planctomycetales</taxon>
        <taxon>Planctomycetaceae</taxon>
        <taxon>Gimesia</taxon>
    </lineage>
</organism>
<keyword evidence="2" id="KW-1185">Reference proteome</keyword>
<sequence>MMLRRSGLPKVLLAVVLLTAGIILSGCGGAAESKKKAGVTISVTYNGAPVTEGDVRLMMTGKGEGAAGPLNESGQVELQEVVLGKYNVAVTPPEGTSDNPAPQKEYPHIPTKFRNVQASPLQADVKAGTNEFTFELKE</sequence>
<proteinExistence type="predicted"/>
<evidence type="ECO:0008006" key="3">
    <source>
        <dbReference type="Google" id="ProtNLM"/>
    </source>
</evidence>
<dbReference type="AlphaFoldDB" id="A0A517QFP4"/>
<gene>
    <name evidence="1" type="ORF">Enr10x_57330</name>
</gene>
<accession>A0A517QFP4</accession>
<dbReference type="RefSeq" id="WP_145452266.1">
    <property type="nucleotide sequence ID" value="NZ_CP037421.1"/>
</dbReference>
<protein>
    <recommendedName>
        <fullName evidence="3">Carboxypeptidase regulatory-like domain-containing protein</fullName>
    </recommendedName>
</protein>
<dbReference type="EMBL" id="CP037421">
    <property type="protein sequence ID" value="QDT30367.1"/>
    <property type="molecule type" value="Genomic_DNA"/>
</dbReference>
<evidence type="ECO:0000313" key="1">
    <source>
        <dbReference type="EMBL" id="QDT30367.1"/>
    </source>
</evidence>